<dbReference type="SMART" id="SM00232">
    <property type="entry name" value="JAB_MPN"/>
    <property type="match status" value="1"/>
</dbReference>
<dbReference type="PANTHER" id="PTHR12947">
    <property type="entry name" value="AMSH-LIKE PROTEASE"/>
    <property type="match status" value="1"/>
</dbReference>
<gene>
    <name evidence="11" type="ORF">R9X50_00705300</name>
</gene>
<dbReference type="Gene3D" id="3.40.140.10">
    <property type="entry name" value="Cytidine Deaminase, domain 2"/>
    <property type="match status" value="1"/>
</dbReference>
<dbReference type="FunFam" id="3.40.140.10:FF:000033">
    <property type="entry name" value="AMSH-like protease sst2"/>
    <property type="match status" value="1"/>
</dbReference>
<evidence type="ECO:0000256" key="8">
    <source>
        <dbReference type="ARBA" id="ARBA00023049"/>
    </source>
</evidence>
<keyword evidence="7" id="KW-0862">Zinc</keyword>
<sequence>MALSRHHIAFGRPLGISEIVSQAQDYEFSTARSMQAWLRSAQMLLTEAAICEQDGDLQKAYLYLLRHADLILSKIPTCVDYKKASVAQKAQLSDARKAVQKNLAKLEQWKPKISQNYERYTQAVQRRDAENQRVEAEREDDFGFGDSGQVIDANEHRQLAVDLAHREIQRRHATRQDLGKRLSQHPADGEDVSQSVQSIGRRLNEQSHQADRQIRQRDYQVHNDNLPTQTYNYPSVPAKESSMNWNMLAIQPSSTKPLAYQPPSLPPKQSLAQTTPSIPPKGQAVIAPSPELEQKYVFQPSAFTENGTPLRTLLLPPDLRKAFLSLASQNTNRNLETCGILCGTVISNALFINHLIVPSQTATSDTCDTTEEGDNELFDYCDSHDLLVCGWIHTHPTQTCFLSSRDLHTSAGYQIMLPEAIAIVCAPSQNPDWGIFRLTDPPGLPHVLACEKKGLFHPHSESHLYTDALKPGHVVEGPGLRFQVVDLRK</sequence>
<evidence type="ECO:0000259" key="10">
    <source>
        <dbReference type="PROSITE" id="PS50249"/>
    </source>
</evidence>
<dbReference type="Proteomes" id="UP001303373">
    <property type="component" value="Chromosome 12"/>
</dbReference>
<evidence type="ECO:0000313" key="12">
    <source>
        <dbReference type="Proteomes" id="UP001303373"/>
    </source>
</evidence>
<dbReference type="Pfam" id="PF01398">
    <property type="entry name" value="JAB"/>
    <property type="match status" value="1"/>
</dbReference>
<dbReference type="GO" id="GO:0070536">
    <property type="term" value="P:protein K63-linked deubiquitination"/>
    <property type="evidence" value="ECO:0007669"/>
    <property type="project" value="InterPro"/>
</dbReference>
<dbReference type="PANTHER" id="PTHR12947:SF13">
    <property type="entry name" value="FI19924P1"/>
    <property type="match status" value="1"/>
</dbReference>
<feature type="region of interest" description="Disordered" evidence="9">
    <location>
        <begin position="124"/>
        <end position="147"/>
    </location>
</feature>
<feature type="compositionally biased region" description="Basic and acidic residues" evidence="9">
    <location>
        <begin position="125"/>
        <end position="136"/>
    </location>
</feature>
<evidence type="ECO:0000256" key="6">
    <source>
        <dbReference type="ARBA" id="ARBA00022801"/>
    </source>
</evidence>
<evidence type="ECO:0000256" key="9">
    <source>
        <dbReference type="SAM" id="MobiDB-lite"/>
    </source>
</evidence>
<dbReference type="InterPro" id="IPR037518">
    <property type="entry name" value="MPN"/>
</dbReference>
<organism evidence="11 12">
    <name type="scientific">Acrodontium crateriforme</name>
    <dbReference type="NCBI Taxonomy" id="150365"/>
    <lineage>
        <taxon>Eukaryota</taxon>
        <taxon>Fungi</taxon>
        <taxon>Dikarya</taxon>
        <taxon>Ascomycota</taxon>
        <taxon>Pezizomycotina</taxon>
        <taxon>Dothideomycetes</taxon>
        <taxon>Dothideomycetidae</taxon>
        <taxon>Mycosphaerellales</taxon>
        <taxon>Teratosphaeriaceae</taxon>
        <taxon>Acrodontium</taxon>
    </lineage>
</organism>
<keyword evidence="5" id="KW-0833">Ubl conjugation pathway</keyword>
<name>A0AAQ3MAC6_9PEZI</name>
<dbReference type="AlphaFoldDB" id="A0AAQ3MAC6"/>
<protein>
    <recommendedName>
        <fullName evidence="10">MPN domain-containing protein</fullName>
    </recommendedName>
</protein>
<dbReference type="EMBL" id="CP138591">
    <property type="protein sequence ID" value="WPH04165.1"/>
    <property type="molecule type" value="Genomic_DNA"/>
</dbReference>
<evidence type="ECO:0000256" key="4">
    <source>
        <dbReference type="ARBA" id="ARBA00022723"/>
    </source>
</evidence>
<keyword evidence="12" id="KW-1185">Reference proteome</keyword>
<dbReference type="SUPFAM" id="SSF140856">
    <property type="entry name" value="USP8 N-terminal domain-like"/>
    <property type="match status" value="1"/>
</dbReference>
<dbReference type="GO" id="GO:0005768">
    <property type="term" value="C:endosome"/>
    <property type="evidence" value="ECO:0007669"/>
    <property type="project" value="TreeGrafter"/>
</dbReference>
<comment type="similarity">
    <text evidence="2">Belongs to the peptidase M67C family.</text>
</comment>
<evidence type="ECO:0000256" key="3">
    <source>
        <dbReference type="ARBA" id="ARBA00022670"/>
    </source>
</evidence>
<keyword evidence="4" id="KW-0479">Metal-binding</keyword>
<dbReference type="CDD" id="cd08066">
    <property type="entry name" value="MPN_AMSH_like"/>
    <property type="match status" value="1"/>
</dbReference>
<dbReference type="GO" id="GO:0046872">
    <property type="term" value="F:metal ion binding"/>
    <property type="evidence" value="ECO:0007669"/>
    <property type="project" value="UniProtKB-KW"/>
</dbReference>
<dbReference type="PROSITE" id="PS50249">
    <property type="entry name" value="MPN"/>
    <property type="match status" value="1"/>
</dbReference>
<evidence type="ECO:0000313" key="11">
    <source>
        <dbReference type="EMBL" id="WPH04165.1"/>
    </source>
</evidence>
<keyword evidence="3" id="KW-0645">Protease</keyword>
<evidence type="ECO:0000256" key="1">
    <source>
        <dbReference type="ARBA" id="ARBA00001947"/>
    </source>
</evidence>
<dbReference type="Pfam" id="PF08969">
    <property type="entry name" value="USP8_dimer"/>
    <property type="match status" value="1"/>
</dbReference>
<keyword evidence="6" id="KW-0378">Hydrolase</keyword>
<accession>A0AAQ3MAC6</accession>
<evidence type="ECO:0000256" key="7">
    <source>
        <dbReference type="ARBA" id="ARBA00022833"/>
    </source>
</evidence>
<dbReference type="SUPFAM" id="SSF102712">
    <property type="entry name" value="JAB1/MPN domain"/>
    <property type="match status" value="1"/>
</dbReference>
<dbReference type="GO" id="GO:0016020">
    <property type="term" value="C:membrane"/>
    <property type="evidence" value="ECO:0007669"/>
    <property type="project" value="TreeGrafter"/>
</dbReference>
<dbReference type="InterPro" id="IPR044098">
    <property type="entry name" value="STAMBP/STALP-like_MPN"/>
</dbReference>
<feature type="region of interest" description="Disordered" evidence="9">
    <location>
        <begin position="172"/>
        <end position="192"/>
    </location>
</feature>
<dbReference type="InterPro" id="IPR000555">
    <property type="entry name" value="JAMM/MPN+_dom"/>
</dbReference>
<dbReference type="GO" id="GO:0061578">
    <property type="term" value="F:K63-linked deubiquitinase activity"/>
    <property type="evidence" value="ECO:0007669"/>
    <property type="project" value="InterPro"/>
</dbReference>
<feature type="domain" description="MPN" evidence="10">
    <location>
        <begin position="312"/>
        <end position="444"/>
    </location>
</feature>
<comment type="cofactor">
    <cofactor evidence="1">
        <name>Zn(2+)</name>
        <dbReference type="ChEBI" id="CHEBI:29105"/>
    </cofactor>
</comment>
<proteinExistence type="inferred from homology"/>
<dbReference type="GO" id="GO:0140492">
    <property type="term" value="F:metal-dependent deubiquitinase activity"/>
    <property type="evidence" value="ECO:0007669"/>
    <property type="project" value="InterPro"/>
</dbReference>
<keyword evidence="8" id="KW-0482">Metalloprotease</keyword>
<dbReference type="GO" id="GO:0006508">
    <property type="term" value="P:proteolysis"/>
    <property type="evidence" value="ECO:0007669"/>
    <property type="project" value="UniProtKB-KW"/>
</dbReference>
<dbReference type="Gene3D" id="1.20.58.80">
    <property type="entry name" value="Phosphotransferase system, lactose/cellobiose-type IIA subunit"/>
    <property type="match status" value="1"/>
</dbReference>
<evidence type="ECO:0000256" key="2">
    <source>
        <dbReference type="ARBA" id="ARBA00010981"/>
    </source>
</evidence>
<evidence type="ECO:0000256" key="5">
    <source>
        <dbReference type="ARBA" id="ARBA00022786"/>
    </source>
</evidence>
<dbReference type="InterPro" id="IPR015063">
    <property type="entry name" value="USP8_dimer"/>
</dbReference>
<reference evidence="11 12" key="1">
    <citation type="submission" date="2023-11" db="EMBL/GenBank/DDBJ databases">
        <title>An acidophilic fungus is an integral part of prey digestion in a carnivorous sundew plant.</title>
        <authorList>
            <person name="Tsai I.J."/>
        </authorList>
    </citation>
    <scope>NUCLEOTIDE SEQUENCE [LARGE SCALE GENOMIC DNA]</scope>
    <source>
        <strain evidence="11">169a</strain>
    </source>
</reference>